<evidence type="ECO:0000256" key="2">
    <source>
        <dbReference type="SAM" id="Phobius"/>
    </source>
</evidence>
<keyword evidence="2" id="KW-1133">Transmembrane helix</keyword>
<dbReference type="OrthoDB" id="9999863at2759"/>
<proteinExistence type="predicted"/>
<keyword evidence="2" id="KW-0812">Transmembrane</keyword>
<accession>A0A5M8Q0L8</accession>
<keyword evidence="2" id="KW-0472">Membrane</keyword>
<reference evidence="3 4" key="1">
    <citation type="submission" date="2019-09" db="EMBL/GenBank/DDBJ databases">
        <title>The hologenome of the rock-dwelling lichen Lasallia pustulata.</title>
        <authorList>
            <person name="Greshake Tzovaras B."/>
            <person name="Segers F."/>
            <person name="Bicker A."/>
            <person name="Dal Grande F."/>
            <person name="Otte J."/>
            <person name="Hankeln T."/>
            <person name="Schmitt I."/>
            <person name="Ebersberger I."/>
        </authorList>
    </citation>
    <scope>NUCLEOTIDE SEQUENCE [LARGE SCALE GENOMIC DNA]</scope>
    <source>
        <strain evidence="3">A1-1</strain>
    </source>
</reference>
<dbReference type="Proteomes" id="UP000324767">
    <property type="component" value="Unassembled WGS sequence"/>
</dbReference>
<feature type="transmembrane region" description="Helical" evidence="2">
    <location>
        <begin position="20"/>
        <end position="41"/>
    </location>
</feature>
<protein>
    <submittedName>
        <fullName evidence="3">Cation transporter</fullName>
    </submittedName>
</protein>
<feature type="region of interest" description="Disordered" evidence="1">
    <location>
        <begin position="76"/>
        <end position="118"/>
    </location>
</feature>
<comment type="caution">
    <text evidence="3">The sequence shown here is derived from an EMBL/GenBank/DDBJ whole genome shotgun (WGS) entry which is preliminary data.</text>
</comment>
<feature type="compositionally biased region" description="Polar residues" evidence="1">
    <location>
        <begin position="100"/>
        <end position="112"/>
    </location>
</feature>
<name>A0A5M8Q0L8_9LECA</name>
<dbReference type="EMBL" id="VXIT01000001">
    <property type="protein sequence ID" value="KAA6415686.1"/>
    <property type="molecule type" value="Genomic_DNA"/>
</dbReference>
<gene>
    <name evidence="3" type="ORF">FRX48_00404</name>
</gene>
<organism evidence="3 4">
    <name type="scientific">Lasallia pustulata</name>
    <dbReference type="NCBI Taxonomy" id="136370"/>
    <lineage>
        <taxon>Eukaryota</taxon>
        <taxon>Fungi</taxon>
        <taxon>Dikarya</taxon>
        <taxon>Ascomycota</taxon>
        <taxon>Pezizomycotina</taxon>
        <taxon>Lecanoromycetes</taxon>
        <taxon>OSLEUM clade</taxon>
        <taxon>Umbilicariomycetidae</taxon>
        <taxon>Umbilicariales</taxon>
        <taxon>Umbilicariaceae</taxon>
        <taxon>Lasallia</taxon>
    </lineage>
</organism>
<dbReference type="AlphaFoldDB" id="A0A5M8Q0L8"/>
<sequence>MALAGLNIVNLAELNTFPQIISFLLVMMGSTILVSSVEVYVRRRAFERKSQAIADQKAKRCRPEIAAERRLFSTLPIAETHSMSRTGTDGQRPRGRNPRTDYSINGVVTNGNADGAGK</sequence>
<evidence type="ECO:0000313" key="3">
    <source>
        <dbReference type="EMBL" id="KAA6415686.1"/>
    </source>
</evidence>
<evidence type="ECO:0000313" key="4">
    <source>
        <dbReference type="Proteomes" id="UP000324767"/>
    </source>
</evidence>
<evidence type="ECO:0000256" key="1">
    <source>
        <dbReference type="SAM" id="MobiDB-lite"/>
    </source>
</evidence>